<dbReference type="AlphaFoldDB" id="A0AAE3NQP4"/>
<sequence length="99" mass="10898">MTNRLIATMAAASIALASFAATPAAAGDSQRTVKMLIGVGTLLALGHALSNQKRHTGPVYRYDTPRKPHYNRNVIVVPSYCVHGHGHNRWVDWDCVHRH</sequence>
<dbReference type="EMBL" id="JARGYC010000051">
    <property type="protein sequence ID" value="MDF0602463.1"/>
    <property type="molecule type" value="Genomic_DNA"/>
</dbReference>
<reference evidence="2" key="1">
    <citation type="submission" date="2023-03" db="EMBL/GenBank/DDBJ databases">
        <title>Multiphase analysis and comparison of six strains from genera Psychromarinibacter, Lutimaribacter, and Maritimibacter, including a novel species: Psychromarinibacter sediminicola sp. nov.</title>
        <authorList>
            <person name="Wang Y.-H."/>
            <person name="Ye M.-Q."/>
            <person name="Du Z.-J."/>
        </authorList>
    </citation>
    <scope>NUCLEOTIDE SEQUENCE</scope>
    <source>
        <strain evidence="2">C21-152</strain>
    </source>
</reference>
<organism evidence="2 3">
    <name type="scientific">Psychromarinibacter sediminicola</name>
    <dbReference type="NCBI Taxonomy" id="3033385"/>
    <lineage>
        <taxon>Bacteria</taxon>
        <taxon>Pseudomonadati</taxon>
        <taxon>Pseudomonadota</taxon>
        <taxon>Alphaproteobacteria</taxon>
        <taxon>Rhodobacterales</taxon>
        <taxon>Paracoccaceae</taxon>
        <taxon>Psychromarinibacter</taxon>
    </lineage>
</organism>
<evidence type="ECO:0000313" key="2">
    <source>
        <dbReference type="EMBL" id="MDF0602463.1"/>
    </source>
</evidence>
<feature type="chain" id="PRO_5042157335" evidence="1">
    <location>
        <begin position="21"/>
        <end position="99"/>
    </location>
</feature>
<feature type="signal peptide" evidence="1">
    <location>
        <begin position="1"/>
        <end position="20"/>
    </location>
</feature>
<dbReference type="RefSeq" id="WP_275568590.1">
    <property type="nucleotide sequence ID" value="NZ_JARGYC010000051.1"/>
</dbReference>
<accession>A0AAE3NQP4</accession>
<gene>
    <name evidence="2" type="ORF">P1J78_17130</name>
</gene>
<evidence type="ECO:0000313" key="3">
    <source>
        <dbReference type="Proteomes" id="UP001220964"/>
    </source>
</evidence>
<name>A0AAE3NQP4_9RHOB</name>
<evidence type="ECO:0000256" key="1">
    <source>
        <dbReference type="SAM" id="SignalP"/>
    </source>
</evidence>
<keyword evidence="3" id="KW-1185">Reference proteome</keyword>
<comment type="caution">
    <text evidence="2">The sequence shown here is derived from an EMBL/GenBank/DDBJ whole genome shotgun (WGS) entry which is preliminary data.</text>
</comment>
<dbReference type="Proteomes" id="UP001220964">
    <property type="component" value="Unassembled WGS sequence"/>
</dbReference>
<protein>
    <submittedName>
        <fullName evidence="2">Uncharacterized protein</fullName>
    </submittedName>
</protein>
<keyword evidence="1" id="KW-0732">Signal</keyword>
<proteinExistence type="predicted"/>